<dbReference type="OrthoDB" id="167398at2759"/>
<evidence type="ECO:0000313" key="12">
    <source>
        <dbReference type="EMBL" id="OBA22414.1"/>
    </source>
</evidence>
<keyword evidence="8 9" id="KW-0472">Membrane</keyword>
<dbReference type="GO" id="GO:0000293">
    <property type="term" value="F:ferric-chelate reductase activity"/>
    <property type="evidence" value="ECO:0007669"/>
    <property type="project" value="TreeGrafter"/>
</dbReference>
<feature type="transmembrane region" description="Helical" evidence="9">
    <location>
        <begin position="152"/>
        <end position="178"/>
    </location>
</feature>
<comment type="subcellular location">
    <subcellularLocation>
        <location evidence="1">Membrane</location>
        <topology evidence="1">Multi-pass membrane protein</topology>
    </subcellularLocation>
</comment>
<evidence type="ECO:0000256" key="3">
    <source>
        <dbReference type="ARBA" id="ARBA00022630"/>
    </source>
</evidence>
<evidence type="ECO:0000256" key="10">
    <source>
        <dbReference type="SAM" id="SignalP"/>
    </source>
</evidence>
<dbReference type="RefSeq" id="XP_018712910.1">
    <property type="nucleotide sequence ID" value="XM_018858369.1"/>
</dbReference>
<dbReference type="STRING" id="869754.A0A1A0HE77"/>
<sequence>MKPNAVFFVVLQLAAALAVLDSELASSCIYYMKNFNWDCGDKGQANRQYRCRCQNIDWVGSVANCIEMQSTNTHEISHAWKHLSTQCLQKSGLRYTVDRLAEYLQNASQYMQAAPANISIRIETPISPDTSTLKKYQASFRDLSHHVFKAQWLGWGLVFYWAAYIGYLTAANILWVWFRVSLFPKPVRQWYQKYMLKPTFILGLLIWDVLLATGFVAQAILSTSLSYTVTRPNMYIDDAYRLTLELLANRSAVLSVSLMPVVYVFGLRNNPFCWTTGLPQATFIRYHKVVAIVMAIEILVHSIAWSVYAVVFEGYADMVLEAYWRWGMVATTVLILMLSQSVSCIRNAMYETFLVIHKVFGSVFIVSMWQHCSLLGWMGWVYATIALATYERVARLFKTFFINGGFQKITINVIDSRVIKVNVAKSALHDTFYQPGSHVFVSFYHWPIWHRCWQSHPFTIICSPVENQGVFVMYIRIKKGTTAALAKLKGDDKGTVCMWLLIEGPYGNGVSKFQANEQLVGIAGGLGVCALLPTFHQNPQDSMLYWSVNNTTDIAYLDLNLRHLISQGCQVHVYLTRNEKEKPSTEEVKWNYVTVLGERPRVAEWVTESIKRGICMQKTDTYVLSCGPGLMDGDVQRSVSENTRVDLHHNVHFHRENYQW</sequence>
<feature type="transmembrane region" description="Helical" evidence="9">
    <location>
        <begin position="323"/>
        <end position="345"/>
    </location>
</feature>
<dbReference type="GO" id="GO:0005886">
    <property type="term" value="C:plasma membrane"/>
    <property type="evidence" value="ECO:0007669"/>
    <property type="project" value="TreeGrafter"/>
</dbReference>
<comment type="caution">
    <text evidence="12">The sequence shown here is derived from an EMBL/GenBank/DDBJ whole genome shotgun (WGS) entry which is preliminary data.</text>
</comment>
<feature type="transmembrane region" description="Helical" evidence="9">
    <location>
        <begin position="289"/>
        <end position="311"/>
    </location>
</feature>
<evidence type="ECO:0000256" key="2">
    <source>
        <dbReference type="ARBA" id="ARBA00022448"/>
    </source>
</evidence>
<reference evidence="12 13" key="1">
    <citation type="submission" date="2016-05" db="EMBL/GenBank/DDBJ databases">
        <title>Comparative genomics of biotechnologically important yeasts.</title>
        <authorList>
            <consortium name="DOE Joint Genome Institute"/>
            <person name="Riley R."/>
            <person name="Haridas S."/>
            <person name="Wolfe K.H."/>
            <person name="Lopes M.R."/>
            <person name="Hittinger C.T."/>
            <person name="Goker M."/>
            <person name="Salamov A."/>
            <person name="Wisecaver J."/>
            <person name="Long T.M."/>
            <person name="Aerts A.L."/>
            <person name="Barry K."/>
            <person name="Choi C."/>
            <person name="Clum A."/>
            <person name="Coughlan A.Y."/>
            <person name="Deshpande S."/>
            <person name="Douglass A.P."/>
            <person name="Hanson S.J."/>
            <person name="Klenk H.-P."/>
            <person name="LaButti K."/>
            <person name="Lapidus A."/>
            <person name="Lindquist E."/>
            <person name="Lipzen A."/>
            <person name="Meier-kolthoff J.P."/>
            <person name="Ohm R.A."/>
            <person name="Otillar R.P."/>
            <person name="Pangilinan J."/>
            <person name="Peng Y."/>
            <person name="Rokas A."/>
            <person name="Rosa C.A."/>
            <person name="Scheuner C."/>
            <person name="Sibirny A.A."/>
            <person name="Slot J.C."/>
            <person name="Stielow J.B."/>
            <person name="Sun H."/>
            <person name="Kurtzman C.P."/>
            <person name="Blackwell M."/>
            <person name="Grigoriev I.V."/>
            <person name="Jeffries T.W."/>
        </authorList>
    </citation>
    <scope>NUCLEOTIDE SEQUENCE [LARGE SCALE GENOMIC DNA]</scope>
    <source>
        <strain evidence="12 13">NRRL YB-4993</strain>
    </source>
</reference>
<dbReference type="EMBL" id="LXTC01000002">
    <property type="protein sequence ID" value="OBA22414.1"/>
    <property type="molecule type" value="Genomic_DNA"/>
</dbReference>
<keyword evidence="10" id="KW-0732">Signal</keyword>
<dbReference type="InterPro" id="IPR013112">
    <property type="entry name" value="FAD-bd_8"/>
</dbReference>
<evidence type="ECO:0000256" key="9">
    <source>
        <dbReference type="SAM" id="Phobius"/>
    </source>
</evidence>
<dbReference type="PROSITE" id="PS51384">
    <property type="entry name" value="FAD_FR"/>
    <property type="match status" value="1"/>
</dbReference>
<dbReference type="SFLD" id="SFLDG01168">
    <property type="entry name" value="Ferric_reductase_subgroup_(FRE"/>
    <property type="match status" value="1"/>
</dbReference>
<keyword evidence="4 9" id="KW-0812">Transmembrane</keyword>
<feature type="chain" id="PRO_5008291763" description="FAD-binding FR-type domain-containing protein" evidence="10">
    <location>
        <begin position="17"/>
        <end position="660"/>
    </location>
</feature>
<evidence type="ECO:0000256" key="7">
    <source>
        <dbReference type="ARBA" id="ARBA00023065"/>
    </source>
</evidence>
<dbReference type="AlphaFoldDB" id="A0A1A0HE77"/>
<accession>A0A1A0HE77</accession>
<evidence type="ECO:0000256" key="4">
    <source>
        <dbReference type="ARBA" id="ARBA00022692"/>
    </source>
</evidence>
<dbReference type="GO" id="GO:0006879">
    <property type="term" value="P:intracellular iron ion homeostasis"/>
    <property type="evidence" value="ECO:0007669"/>
    <property type="project" value="TreeGrafter"/>
</dbReference>
<feature type="signal peptide" evidence="10">
    <location>
        <begin position="1"/>
        <end position="16"/>
    </location>
</feature>
<feature type="transmembrane region" description="Helical" evidence="9">
    <location>
        <begin position="247"/>
        <end position="268"/>
    </location>
</feature>
<evidence type="ECO:0000256" key="6">
    <source>
        <dbReference type="ARBA" id="ARBA00022989"/>
    </source>
</evidence>
<dbReference type="InterPro" id="IPR017927">
    <property type="entry name" value="FAD-bd_FR_type"/>
</dbReference>
<organism evidence="12 13">
    <name type="scientific">Metschnikowia bicuspidata var. bicuspidata NRRL YB-4993</name>
    <dbReference type="NCBI Taxonomy" id="869754"/>
    <lineage>
        <taxon>Eukaryota</taxon>
        <taxon>Fungi</taxon>
        <taxon>Dikarya</taxon>
        <taxon>Ascomycota</taxon>
        <taxon>Saccharomycotina</taxon>
        <taxon>Pichiomycetes</taxon>
        <taxon>Metschnikowiaceae</taxon>
        <taxon>Metschnikowia</taxon>
    </lineage>
</organism>
<keyword evidence="6 9" id="KW-1133">Transmembrane helix</keyword>
<evidence type="ECO:0000256" key="8">
    <source>
        <dbReference type="ARBA" id="ARBA00023136"/>
    </source>
</evidence>
<name>A0A1A0HE77_9ASCO</name>
<keyword evidence="7" id="KW-0406">Ion transport</keyword>
<proteinExistence type="predicted"/>
<evidence type="ECO:0000313" key="13">
    <source>
        <dbReference type="Proteomes" id="UP000092555"/>
    </source>
</evidence>
<dbReference type="GO" id="GO:0006826">
    <property type="term" value="P:iron ion transport"/>
    <property type="evidence" value="ECO:0007669"/>
    <property type="project" value="TreeGrafter"/>
</dbReference>
<dbReference type="Gene3D" id="3.40.50.80">
    <property type="entry name" value="Nucleotide-binding domain of ferredoxin-NADP reductase (FNR) module"/>
    <property type="match status" value="1"/>
</dbReference>
<dbReference type="InterPro" id="IPR051410">
    <property type="entry name" value="Ferric/Cupric_Reductase"/>
</dbReference>
<feature type="domain" description="FAD-binding FR-type" evidence="11">
    <location>
        <begin position="383"/>
        <end position="512"/>
    </location>
</feature>
<keyword evidence="3" id="KW-0285">Flavoprotein</keyword>
<evidence type="ECO:0000256" key="5">
    <source>
        <dbReference type="ARBA" id="ARBA00022827"/>
    </source>
</evidence>
<protein>
    <recommendedName>
        <fullName evidence="11">FAD-binding FR-type domain-containing protein</fullName>
    </recommendedName>
</protein>
<dbReference type="SFLD" id="SFLDS00052">
    <property type="entry name" value="Ferric_Reductase_Domain"/>
    <property type="match status" value="1"/>
</dbReference>
<evidence type="ECO:0000259" key="11">
    <source>
        <dbReference type="PROSITE" id="PS51384"/>
    </source>
</evidence>
<dbReference type="Pfam" id="PF01794">
    <property type="entry name" value="Ferric_reduct"/>
    <property type="match status" value="1"/>
</dbReference>
<dbReference type="SUPFAM" id="SSF52343">
    <property type="entry name" value="Ferredoxin reductase-like, C-terminal NADP-linked domain"/>
    <property type="match status" value="1"/>
</dbReference>
<feature type="transmembrane region" description="Helical" evidence="9">
    <location>
        <begin position="199"/>
        <end position="227"/>
    </location>
</feature>
<keyword evidence="5" id="KW-0274">FAD</keyword>
<dbReference type="PANTHER" id="PTHR32361">
    <property type="entry name" value="FERRIC/CUPRIC REDUCTASE TRANSMEMBRANE COMPONENT"/>
    <property type="match status" value="1"/>
</dbReference>
<dbReference type="InterPro" id="IPR039261">
    <property type="entry name" value="FNR_nucleotide-bd"/>
</dbReference>
<gene>
    <name evidence="12" type="ORF">METBIDRAFT_68148</name>
</gene>
<keyword evidence="2" id="KW-0813">Transport</keyword>
<dbReference type="PANTHER" id="PTHR32361:SF25">
    <property type="entry name" value="FERRIC_CUPRIC REDUCTASE TRANSMEMBRANE COMPONENT 1"/>
    <property type="match status" value="1"/>
</dbReference>
<dbReference type="Pfam" id="PF08022">
    <property type="entry name" value="FAD_binding_8"/>
    <property type="match status" value="1"/>
</dbReference>
<dbReference type="Proteomes" id="UP000092555">
    <property type="component" value="Unassembled WGS sequence"/>
</dbReference>
<dbReference type="CDD" id="cd06186">
    <property type="entry name" value="NOX_Duox_like_FAD_NADP"/>
    <property type="match status" value="1"/>
</dbReference>
<dbReference type="InterPro" id="IPR013130">
    <property type="entry name" value="Fe3_Rdtase_TM_dom"/>
</dbReference>
<dbReference type="GO" id="GO:0015677">
    <property type="term" value="P:copper ion import"/>
    <property type="evidence" value="ECO:0007669"/>
    <property type="project" value="TreeGrafter"/>
</dbReference>
<dbReference type="GeneID" id="30031345"/>
<keyword evidence="13" id="KW-1185">Reference proteome</keyword>
<evidence type="ECO:0000256" key="1">
    <source>
        <dbReference type="ARBA" id="ARBA00004141"/>
    </source>
</evidence>